<evidence type="ECO:0000313" key="5">
    <source>
        <dbReference type="EMBL" id="QBH13127.1"/>
    </source>
</evidence>
<sequence length="1043" mass="117952">MKTPTNRSVSSGTYIISQARRVNLNPSLLYEAVIDLSSEGLITANCINRAAGLLLYDLGLPPYFFQTITKDFLKRILSAIAISLRVKGDGVDLFPWVADVDFGLTETSQAQRVRIATAETRQAMESILDSQLVGHRREYYFNPQKKYYTYVFRSETILNMPEETLSGSRFLFDLDKDYDQTPRLTRNRYEMFLETVENEVTPVIAVYPLADISETLFMFNSDFEKPQMEVLRRLFADHGLIITRAYWEPYRTKAGVPSSICSVYVTGDLSGTLEKLIIDDLQAFLSFSISAITRLYVDGRLNFRQMLFAGNAVDFTHMFIYKERGNHSDKEIMDSLENADHKAAFAARIHESNKSTYVYREIMDTVFAHPDLIKVLFKLFDDRFNPAGLCDCDGDKLDKARSDFEQTLSVRFMDSPMGQDIFSFMFKFISATLKTNFYKPEKRSFAFRMDHRILDPLVFDQFVFGVFYVNGHYASGTHLRAADIARGGLRMIRVTPANHAMELDNAVLLNYALGPKAQRLKHKDICESGSKGVVVPHSLYATYSMQALYDYTDGIMDLMLPDADVVDLYKKPEMIFFGPDEGTAPLMDKVALRAKERGYAHWRTITTGKSSGIPHDTYGILDNDDLFGLLAHDGETELAINGKTEIITPDMEEIWQRIGNRITVSGMTTTSVMGAFRTMVQHYGAKEEDLNLMMTGGPDGDLGANEIQCYRGRICLIIDGGSILFDPEGLNRQALTQIAFMRHTTPRMNSLGFPMEKLGPRGFIVPLKGKNITLPDGTRVAEGAIFHRNFLTDPANRKYIEQANIQAFIPCGGFKDTINRGNVRAFTENFAQLKYIVEGANVFFDDPARRFIASFTGIKQIKDSSANKGGVFSSAVAEVLTAFLLEDDYEKRLLDHVDTRWALIRDIMDLVATYAKAEIAMLIRIHESDPSVPLFVLSEKTSEQIFTFQTVVADHIDEITTNEDLLWEVLKAYIPKVMWKSMGKNSILQVLNAEKLKAYRNAIITKKIASMAFYRHGTDWEAYIQKATDDFTGAIADLFTGKK</sequence>
<evidence type="ECO:0000256" key="3">
    <source>
        <dbReference type="ARBA" id="ARBA00023027"/>
    </source>
</evidence>
<feature type="domain" description="Glutamate/phenylalanine/leucine/valine/L-tryptophan dehydrogenase C-terminal" evidence="4">
    <location>
        <begin position="659"/>
        <end position="930"/>
    </location>
</feature>
<dbReference type="EMBL" id="QLNI01000022">
    <property type="protein sequence ID" value="RAM01834.1"/>
    <property type="molecule type" value="Genomic_DNA"/>
</dbReference>
<evidence type="ECO:0000313" key="7">
    <source>
        <dbReference type="Proteomes" id="UP000248798"/>
    </source>
</evidence>
<proteinExistence type="inferred from homology"/>
<reference evidence="6 7" key="1">
    <citation type="submission" date="2018-06" db="EMBL/GenBank/DDBJ databases">
        <title>Complete Genome Sequence of Desulfobacter hydrogenophilus (DSM3380).</title>
        <authorList>
            <person name="Marietou A."/>
            <person name="Schreiber L."/>
            <person name="Marshall I."/>
            <person name="Jorgensen B."/>
        </authorList>
    </citation>
    <scope>NUCLEOTIDE SEQUENCE [LARGE SCALE GENOMIC DNA]</scope>
    <source>
        <strain evidence="6 7">DSM 3380</strain>
    </source>
</reference>
<dbReference type="Gene3D" id="3.40.50.720">
    <property type="entry name" value="NAD(P)-binding Rossmann-like Domain"/>
    <property type="match status" value="1"/>
</dbReference>
<dbReference type="GO" id="GO:0004069">
    <property type="term" value="F:L-aspartate:2-oxoglutarate aminotransferase activity"/>
    <property type="evidence" value="ECO:0007669"/>
    <property type="project" value="InterPro"/>
</dbReference>
<dbReference type="Pfam" id="PF05088">
    <property type="entry name" value="Bac_GDH_CD"/>
    <property type="match status" value="1"/>
</dbReference>
<dbReference type="InterPro" id="IPR006096">
    <property type="entry name" value="Glu/Leu/Phe/Val/Trp_DH_C"/>
</dbReference>
<reference evidence="5 8" key="2">
    <citation type="submission" date="2019-02" db="EMBL/GenBank/DDBJ databases">
        <title>Complete genome sequence of Desulfobacter hydrogenophilus AcRS1.</title>
        <authorList>
            <person name="Marietou A."/>
            <person name="Lund M.B."/>
            <person name="Marshall I.P.G."/>
            <person name="Schreiber L."/>
            <person name="Jorgensen B."/>
        </authorList>
    </citation>
    <scope>NUCLEOTIDE SEQUENCE [LARGE SCALE GENOMIC DNA]</scope>
    <source>
        <strain evidence="5 8">AcRS1</strain>
    </source>
</reference>
<evidence type="ECO:0000313" key="8">
    <source>
        <dbReference type="Proteomes" id="UP000293902"/>
    </source>
</evidence>
<dbReference type="GO" id="GO:0004352">
    <property type="term" value="F:glutamate dehydrogenase (NAD+) activity"/>
    <property type="evidence" value="ECO:0007669"/>
    <property type="project" value="InterPro"/>
</dbReference>
<dbReference type="PANTHER" id="PTHR11606">
    <property type="entry name" value="GLUTAMATE DEHYDROGENASE"/>
    <property type="match status" value="1"/>
</dbReference>
<dbReference type="SUPFAM" id="SSF51735">
    <property type="entry name" value="NAD(P)-binding Rossmann-fold domains"/>
    <property type="match status" value="1"/>
</dbReference>
<dbReference type="OrthoDB" id="19378at2"/>
<dbReference type="Proteomes" id="UP000248798">
    <property type="component" value="Unassembled WGS sequence"/>
</dbReference>
<dbReference type="RefSeq" id="WP_111956987.1">
    <property type="nucleotide sequence ID" value="NZ_CP036313.1"/>
</dbReference>
<dbReference type="EMBL" id="CP036313">
    <property type="protein sequence ID" value="QBH13127.1"/>
    <property type="molecule type" value="Genomic_DNA"/>
</dbReference>
<keyword evidence="3" id="KW-0520">NAD</keyword>
<evidence type="ECO:0000256" key="1">
    <source>
        <dbReference type="ARBA" id="ARBA00006382"/>
    </source>
</evidence>
<evidence type="ECO:0000313" key="6">
    <source>
        <dbReference type="EMBL" id="RAM01834.1"/>
    </source>
</evidence>
<keyword evidence="8" id="KW-1185">Reference proteome</keyword>
<dbReference type="InterPro" id="IPR028971">
    <property type="entry name" value="NAD-GDH_cat"/>
</dbReference>
<dbReference type="PANTHER" id="PTHR11606:SF24">
    <property type="entry name" value="NAD-SPECIFIC GLUTAMATE DEHYDROGENASE"/>
    <property type="match status" value="1"/>
</dbReference>
<comment type="similarity">
    <text evidence="1">Belongs to the Glu/Leu/Phe/Val dehydrogenases family.</text>
</comment>
<keyword evidence="2" id="KW-0560">Oxidoreductase</keyword>
<dbReference type="SUPFAM" id="SSF53223">
    <property type="entry name" value="Aminoacid dehydrogenase-like, N-terminal domain"/>
    <property type="match status" value="1"/>
</dbReference>
<dbReference type="GO" id="GO:0006538">
    <property type="term" value="P:L-glutamate catabolic process"/>
    <property type="evidence" value="ECO:0007669"/>
    <property type="project" value="InterPro"/>
</dbReference>
<protein>
    <submittedName>
        <fullName evidence="6">NADP-specific glutamate dehydrogenase GdhA</fullName>
    </submittedName>
</protein>
<dbReference type="InterPro" id="IPR046346">
    <property type="entry name" value="Aminoacid_DH-like_N_sf"/>
</dbReference>
<dbReference type="Proteomes" id="UP000293902">
    <property type="component" value="Chromosome"/>
</dbReference>
<accession>A0A328FAX7</accession>
<dbReference type="AlphaFoldDB" id="A0A328FAX7"/>
<gene>
    <name evidence="6" type="ORF">DO021_12075</name>
    <name evidence="5" type="ORF">EYB58_09470</name>
</gene>
<dbReference type="SMART" id="SM00839">
    <property type="entry name" value="ELFV_dehydrog"/>
    <property type="match status" value="1"/>
</dbReference>
<dbReference type="Pfam" id="PF00208">
    <property type="entry name" value="ELFV_dehydrog"/>
    <property type="match status" value="1"/>
</dbReference>
<organism evidence="6 7">
    <name type="scientific">Desulfobacter hydrogenophilus</name>
    <dbReference type="NCBI Taxonomy" id="2291"/>
    <lineage>
        <taxon>Bacteria</taxon>
        <taxon>Pseudomonadati</taxon>
        <taxon>Thermodesulfobacteriota</taxon>
        <taxon>Desulfobacteria</taxon>
        <taxon>Desulfobacterales</taxon>
        <taxon>Desulfobacteraceae</taxon>
        <taxon>Desulfobacter</taxon>
    </lineage>
</organism>
<evidence type="ECO:0000256" key="2">
    <source>
        <dbReference type="ARBA" id="ARBA00023002"/>
    </source>
</evidence>
<evidence type="ECO:0000259" key="4">
    <source>
        <dbReference type="SMART" id="SM00839"/>
    </source>
</evidence>
<dbReference type="InterPro" id="IPR036291">
    <property type="entry name" value="NAD(P)-bd_dom_sf"/>
</dbReference>
<name>A0A328FAX7_9BACT</name>